<dbReference type="EMBL" id="AUZX01011761">
    <property type="protein sequence ID" value="EQD41978.1"/>
    <property type="molecule type" value="Genomic_DNA"/>
</dbReference>
<evidence type="ECO:0000259" key="1">
    <source>
        <dbReference type="Pfam" id="PF00551"/>
    </source>
</evidence>
<gene>
    <name evidence="2" type="ORF">B1A_16005</name>
</gene>
<dbReference type="Pfam" id="PF00551">
    <property type="entry name" value="Formyl_trans_N"/>
    <property type="match status" value="1"/>
</dbReference>
<accession>T0ZA97</accession>
<protein>
    <submittedName>
        <fullName evidence="2">Phosphoribosylglycinamide formyltransferase</fullName>
    </submittedName>
</protein>
<keyword evidence="2" id="KW-0808">Transferase</keyword>
<name>T0ZA97_9ZZZZ</name>
<sequence>VHIVDSDAVDGGPIVLQAAVAVADDDTPASLLQRIHEQEWRILPQAVALLASDGILVEGRRVRRRPC</sequence>
<dbReference type="SUPFAM" id="SSF53328">
    <property type="entry name" value="Formyltransferase"/>
    <property type="match status" value="1"/>
</dbReference>
<dbReference type="Gene3D" id="3.40.50.170">
    <property type="entry name" value="Formyl transferase, N-terminal domain"/>
    <property type="match status" value="1"/>
</dbReference>
<dbReference type="GO" id="GO:0016740">
    <property type="term" value="F:transferase activity"/>
    <property type="evidence" value="ECO:0007669"/>
    <property type="project" value="UniProtKB-KW"/>
</dbReference>
<dbReference type="InterPro" id="IPR002376">
    <property type="entry name" value="Formyl_transf_N"/>
</dbReference>
<reference evidence="2" key="2">
    <citation type="journal article" date="2014" name="ISME J.">
        <title>Microbial stratification in low pH oxic and suboxic macroscopic growths along an acid mine drainage.</title>
        <authorList>
            <person name="Mendez-Garcia C."/>
            <person name="Mesa V."/>
            <person name="Sprenger R.R."/>
            <person name="Richter M."/>
            <person name="Diez M.S."/>
            <person name="Solano J."/>
            <person name="Bargiela R."/>
            <person name="Golyshina O.V."/>
            <person name="Manteca A."/>
            <person name="Ramos J.L."/>
            <person name="Gallego J.R."/>
            <person name="Llorente I."/>
            <person name="Martins Dos Santos V.A."/>
            <person name="Jensen O.N."/>
            <person name="Pelaez A.I."/>
            <person name="Sanchez J."/>
            <person name="Ferrer M."/>
        </authorList>
    </citation>
    <scope>NUCLEOTIDE SEQUENCE</scope>
</reference>
<feature type="non-terminal residue" evidence="2">
    <location>
        <position position="1"/>
    </location>
</feature>
<proteinExistence type="predicted"/>
<dbReference type="AlphaFoldDB" id="T0ZA97"/>
<comment type="caution">
    <text evidence="2">The sequence shown here is derived from an EMBL/GenBank/DDBJ whole genome shotgun (WGS) entry which is preliminary data.</text>
</comment>
<evidence type="ECO:0000313" key="2">
    <source>
        <dbReference type="EMBL" id="EQD41978.1"/>
    </source>
</evidence>
<feature type="domain" description="Formyl transferase N-terminal" evidence="1">
    <location>
        <begin position="1"/>
        <end position="47"/>
    </location>
</feature>
<dbReference type="InterPro" id="IPR036477">
    <property type="entry name" value="Formyl_transf_N_sf"/>
</dbReference>
<organism evidence="2">
    <name type="scientific">mine drainage metagenome</name>
    <dbReference type="NCBI Taxonomy" id="410659"/>
    <lineage>
        <taxon>unclassified sequences</taxon>
        <taxon>metagenomes</taxon>
        <taxon>ecological metagenomes</taxon>
    </lineage>
</organism>
<reference evidence="2" key="1">
    <citation type="submission" date="2013-08" db="EMBL/GenBank/DDBJ databases">
        <authorList>
            <person name="Mendez C."/>
            <person name="Richter M."/>
            <person name="Ferrer M."/>
            <person name="Sanchez J."/>
        </authorList>
    </citation>
    <scope>NUCLEOTIDE SEQUENCE</scope>
</reference>